<keyword evidence="3" id="KW-1185">Reference proteome</keyword>
<dbReference type="EMBL" id="QBUD01000011">
    <property type="protein sequence ID" value="PUB12153.1"/>
    <property type="molecule type" value="Genomic_DNA"/>
</dbReference>
<gene>
    <name evidence="2" type="ORF">C8N45_111130</name>
</gene>
<accession>A0A2T6KBF6</accession>
<dbReference type="Proteomes" id="UP000244523">
    <property type="component" value="Unassembled WGS sequence"/>
</dbReference>
<sequence>MSNKSNTDEIDEVMSSVRKLVLKNDRTDDATANETPNPVQPPERFILTPSLRIEETASEEPSATAQVPTSDQTESADNILHLDPPPQTEELAGLDATLAELEAAVTKQPEDWEADEGETIDNEDWAVSAFAAPEATSFFEDTDSPDTSDGEEPIQADTTEDAVFAADGTFQPDDELKAFFPEGGSRIDQAALRELIVEIVHEELTGEVGERISRNVRKLVRREINQMLAARKLS</sequence>
<evidence type="ECO:0000313" key="2">
    <source>
        <dbReference type="EMBL" id="PUB12153.1"/>
    </source>
</evidence>
<name>A0A2T6KBF6_9RHOB</name>
<evidence type="ECO:0000313" key="3">
    <source>
        <dbReference type="Proteomes" id="UP000244523"/>
    </source>
</evidence>
<dbReference type="AlphaFoldDB" id="A0A2T6KBF6"/>
<reference evidence="2 3" key="1">
    <citation type="submission" date="2018-04" db="EMBL/GenBank/DDBJ databases">
        <title>Genomic Encyclopedia of Archaeal and Bacterial Type Strains, Phase II (KMG-II): from individual species to whole genera.</title>
        <authorList>
            <person name="Goeker M."/>
        </authorList>
    </citation>
    <scope>NUCLEOTIDE SEQUENCE [LARGE SCALE GENOMIC DNA]</scope>
    <source>
        <strain evidence="2 3">DSM 29955</strain>
    </source>
</reference>
<feature type="compositionally biased region" description="Polar residues" evidence="1">
    <location>
        <begin position="66"/>
        <end position="76"/>
    </location>
</feature>
<evidence type="ECO:0000256" key="1">
    <source>
        <dbReference type="SAM" id="MobiDB-lite"/>
    </source>
</evidence>
<feature type="region of interest" description="Disordered" evidence="1">
    <location>
        <begin position="20"/>
        <end position="90"/>
    </location>
</feature>
<comment type="caution">
    <text evidence="2">The sequence shown here is derived from an EMBL/GenBank/DDBJ whole genome shotgun (WGS) entry which is preliminary data.</text>
</comment>
<protein>
    <submittedName>
        <fullName evidence="2">Uncharacterized protein</fullName>
    </submittedName>
</protein>
<proteinExistence type="predicted"/>
<dbReference type="OrthoDB" id="7875768at2"/>
<dbReference type="RefSeq" id="WP_108387520.1">
    <property type="nucleotide sequence ID" value="NZ_QBUD01000011.1"/>
</dbReference>
<organism evidence="2 3">
    <name type="scientific">Yoonia sediminilitoris</name>
    <dbReference type="NCBI Taxonomy" id="1286148"/>
    <lineage>
        <taxon>Bacteria</taxon>
        <taxon>Pseudomonadati</taxon>
        <taxon>Pseudomonadota</taxon>
        <taxon>Alphaproteobacteria</taxon>
        <taxon>Rhodobacterales</taxon>
        <taxon>Paracoccaceae</taxon>
        <taxon>Yoonia</taxon>
    </lineage>
</organism>